<feature type="region of interest" description="Disordered" evidence="4">
    <location>
        <begin position="280"/>
        <end position="299"/>
    </location>
</feature>
<evidence type="ECO:0000256" key="1">
    <source>
        <dbReference type="ARBA" id="ARBA00023015"/>
    </source>
</evidence>
<feature type="compositionally biased region" description="Basic and acidic residues" evidence="4">
    <location>
        <begin position="179"/>
        <end position="189"/>
    </location>
</feature>
<dbReference type="InterPro" id="IPR000770">
    <property type="entry name" value="SAND_dom"/>
</dbReference>
<dbReference type="PROSITE" id="PS50864">
    <property type="entry name" value="SAND"/>
    <property type="match status" value="2"/>
</dbReference>
<reference evidence="6" key="1">
    <citation type="submission" date="2021-02" db="EMBL/GenBank/DDBJ databases">
        <authorList>
            <person name="Bekaert M."/>
        </authorList>
    </citation>
    <scope>NUCLEOTIDE SEQUENCE</scope>
    <source>
        <strain evidence="6">IoA-00</strain>
    </source>
</reference>
<dbReference type="SUPFAM" id="SSF63763">
    <property type="entry name" value="SAND domain-like"/>
    <property type="match status" value="2"/>
</dbReference>
<evidence type="ECO:0000313" key="7">
    <source>
        <dbReference type="Proteomes" id="UP000675881"/>
    </source>
</evidence>
<protein>
    <submittedName>
        <fullName evidence="6">(salmon louse) hypothetical protein</fullName>
    </submittedName>
</protein>
<feature type="compositionally biased region" description="Low complexity" evidence="4">
    <location>
        <begin position="128"/>
        <end position="140"/>
    </location>
</feature>
<name>A0A7R8H039_LEPSM</name>
<evidence type="ECO:0000313" key="6">
    <source>
        <dbReference type="EMBL" id="CAF2778331.1"/>
    </source>
</evidence>
<dbReference type="Proteomes" id="UP000675881">
    <property type="component" value="Chromosome 1"/>
</dbReference>
<dbReference type="Gene3D" id="3.10.390.10">
    <property type="entry name" value="SAND domain-like"/>
    <property type="match status" value="2"/>
</dbReference>
<keyword evidence="3" id="KW-0539">Nucleus</keyword>
<dbReference type="GO" id="GO:0046872">
    <property type="term" value="F:metal ion binding"/>
    <property type="evidence" value="ECO:0007669"/>
    <property type="project" value="UniProtKB-KW"/>
</dbReference>
<sequence length="559" mass="62130">MKILKRTSQRKRIKRRTPLKRSYPIRDCPKLLAPPLMENKSFPVKCKGQLAELHISRFASGVKGLSIRYKDQWMTPQNFETACGCTTKYYLENIQTDYESVDALSVEGEDPPSPSPQESKDEEEEESNSQSMKQKNNNHQNDSDEEDEDDDDEEDDDEDDDDDEEDEEEEEDDEEDEEEKRRMKKREEWSRQLEAKLKSEYDDSPPQITPQVTTAIHHQQQTQKPSTSTTSTQQPQPPQILSTSPLVISNSATIVSGAPPSTSYISILDQPPKISPSILPGGTNTGGITIQQQPTQPERIDTPQTVYVMSSPHHHISAPPTPQHNPFANLTHSMATQISHQQPTVTMAINALPQQQQPQQIHQHAHQQQQLQMQQRPAQSRIGSVMQVRCKSTTALLYANKYESGSRGKCIQLGDEWLTPNEFEDRAGSKAKKYLSSIKCLGRPLRVYVNSGELRGSGNAHHAKLLKDKLKTPQPIAPAPPAGLMAHLNGIQAPPTPSHVSGSLPPNLNMMMATGGQPPILINQTSMASSIMGSPSIITGPMTVALSSPPFDIRPSQAM</sequence>
<evidence type="ECO:0000256" key="3">
    <source>
        <dbReference type="ARBA" id="ARBA00023242"/>
    </source>
</evidence>
<dbReference type="InterPro" id="IPR010919">
    <property type="entry name" value="SAND-like_dom_sf"/>
</dbReference>
<proteinExistence type="predicted"/>
<feature type="domain" description="SAND" evidence="5">
    <location>
        <begin position="368"/>
        <end position="455"/>
    </location>
</feature>
<dbReference type="EMBL" id="HG994580">
    <property type="protein sequence ID" value="CAF2778331.1"/>
    <property type="molecule type" value="Genomic_DNA"/>
</dbReference>
<dbReference type="GO" id="GO:0003677">
    <property type="term" value="F:DNA binding"/>
    <property type="evidence" value="ECO:0007669"/>
    <property type="project" value="UniProtKB-KW"/>
</dbReference>
<feature type="domain" description="SAND" evidence="5">
    <location>
        <begin position="31"/>
        <end position="80"/>
    </location>
</feature>
<feature type="compositionally biased region" description="Low complexity" evidence="4">
    <location>
        <begin position="219"/>
        <end position="243"/>
    </location>
</feature>
<dbReference type="SMART" id="SM00258">
    <property type="entry name" value="SAND"/>
    <property type="match status" value="2"/>
</dbReference>
<feature type="region of interest" description="Disordered" evidence="4">
    <location>
        <begin position="104"/>
        <end position="189"/>
    </location>
</feature>
<dbReference type="AlphaFoldDB" id="A0A7R8H039"/>
<feature type="compositionally biased region" description="Acidic residues" evidence="4">
    <location>
        <begin position="143"/>
        <end position="178"/>
    </location>
</feature>
<dbReference type="Pfam" id="PF01342">
    <property type="entry name" value="SAND"/>
    <property type="match status" value="2"/>
</dbReference>
<feature type="compositionally biased region" description="Low complexity" evidence="4">
    <location>
        <begin position="280"/>
        <end position="297"/>
    </location>
</feature>
<keyword evidence="2" id="KW-0804">Transcription</keyword>
<accession>A0A7R8H039</accession>
<keyword evidence="1" id="KW-0805">Transcription regulation</keyword>
<evidence type="ECO:0000259" key="5">
    <source>
        <dbReference type="PROSITE" id="PS50864"/>
    </source>
</evidence>
<organism evidence="6 7">
    <name type="scientific">Lepeophtheirus salmonis</name>
    <name type="common">Salmon louse</name>
    <name type="synonym">Caligus salmonis</name>
    <dbReference type="NCBI Taxonomy" id="72036"/>
    <lineage>
        <taxon>Eukaryota</taxon>
        <taxon>Metazoa</taxon>
        <taxon>Ecdysozoa</taxon>
        <taxon>Arthropoda</taxon>
        <taxon>Crustacea</taxon>
        <taxon>Multicrustacea</taxon>
        <taxon>Hexanauplia</taxon>
        <taxon>Copepoda</taxon>
        <taxon>Siphonostomatoida</taxon>
        <taxon>Caligidae</taxon>
        <taxon>Lepeophtheirus</taxon>
    </lineage>
</organism>
<evidence type="ECO:0000256" key="2">
    <source>
        <dbReference type="ARBA" id="ARBA00023163"/>
    </source>
</evidence>
<evidence type="ECO:0000256" key="4">
    <source>
        <dbReference type="SAM" id="MobiDB-lite"/>
    </source>
</evidence>
<dbReference type="OrthoDB" id="6342663at2759"/>
<gene>
    <name evidence="6" type="ORF">LSAA_2218</name>
</gene>
<feature type="region of interest" description="Disordered" evidence="4">
    <location>
        <begin position="214"/>
        <end position="243"/>
    </location>
</feature>
<keyword evidence="7" id="KW-1185">Reference proteome</keyword>
<dbReference type="PANTHER" id="PTHR10417">
    <property type="entry name" value="GLUCOCORTICOID MODULATORY ELEMENT-BINDING PROTEIN"/>
    <property type="match status" value="1"/>
</dbReference>